<accession>A0AAU9IXN0</accession>
<dbReference type="AlphaFoldDB" id="A0AAU9IXN0"/>
<evidence type="ECO:0000313" key="3">
    <source>
        <dbReference type="Proteomes" id="UP001162131"/>
    </source>
</evidence>
<keyword evidence="3" id="KW-1185">Reference proteome</keyword>
<evidence type="ECO:0000313" key="2">
    <source>
        <dbReference type="EMBL" id="CAG9320467.1"/>
    </source>
</evidence>
<keyword evidence="1" id="KW-0732">Signal</keyword>
<sequence>MARIIVRLVQLITLMIAKHALTDISWRLDIALLHVQLKIVKHAQDQIHKFAILVNPGLAGILLHLNVCAQLLIV</sequence>
<feature type="chain" id="PRO_5043314153" description="Secreted protein" evidence="1">
    <location>
        <begin position="23"/>
        <end position="74"/>
    </location>
</feature>
<evidence type="ECO:0000256" key="1">
    <source>
        <dbReference type="SAM" id="SignalP"/>
    </source>
</evidence>
<reference evidence="2" key="1">
    <citation type="submission" date="2021-09" db="EMBL/GenBank/DDBJ databases">
        <authorList>
            <consortium name="AG Swart"/>
            <person name="Singh M."/>
            <person name="Singh A."/>
            <person name="Seah K."/>
            <person name="Emmerich C."/>
        </authorList>
    </citation>
    <scope>NUCLEOTIDE SEQUENCE</scope>
    <source>
        <strain evidence="2">ATCC30299</strain>
    </source>
</reference>
<comment type="caution">
    <text evidence="2">The sequence shown here is derived from an EMBL/GenBank/DDBJ whole genome shotgun (WGS) entry which is preliminary data.</text>
</comment>
<protein>
    <recommendedName>
        <fullName evidence="4">Secreted protein</fullName>
    </recommendedName>
</protein>
<gene>
    <name evidence="2" type="ORF">BSTOLATCC_MIC26382</name>
</gene>
<name>A0AAU9IXN0_9CILI</name>
<feature type="signal peptide" evidence="1">
    <location>
        <begin position="1"/>
        <end position="22"/>
    </location>
</feature>
<organism evidence="2 3">
    <name type="scientific">Blepharisma stoltei</name>
    <dbReference type="NCBI Taxonomy" id="1481888"/>
    <lineage>
        <taxon>Eukaryota</taxon>
        <taxon>Sar</taxon>
        <taxon>Alveolata</taxon>
        <taxon>Ciliophora</taxon>
        <taxon>Postciliodesmatophora</taxon>
        <taxon>Heterotrichea</taxon>
        <taxon>Heterotrichida</taxon>
        <taxon>Blepharismidae</taxon>
        <taxon>Blepharisma</taxon>
    </lineage>
</organism>
<dbReference type="Proteomes" id="UP001162131">
    <property type="component" value="Unassembled WGS sequence"/>
</dbReference>
<proteinExistence type="predicted"/>
<evidence type="ECO:0008006" key="4">
    <source>
        <dbReference type="Google" id="ProtNLM"/>
    </source>
</evidence>
<dbReference type="EMBL" id="CAJZBQ010000025">
    <property type="protein sequence ID" value="CAG9320467.1"/>
    <property type="molecule type" value="Genomic_DNA"/>
</dbReference>